<dbReference type="GO" id="GO:0000922">
    <property type="term" value="C:spindle pole"/>
    <property type="evidence" value="ECO:0007669"/>
    <property type="project" value="UniProtKB-SubCell"/>
</dbReference>
<evidence type="ECO:0000256" key="4">
    <source>
        <dbReference type="ARBA" id="ARBA00022527"/>
    </source>
</evidence>
<comment type="subcellular location">
    <subcellularLocation>
        <location evidence="1">Cytoplasm</location>
        <location evidence="1">Cytoskeleton</location>
        <location evidence="1">Microtubule organizing center</location>
        <location evidence="1">Centrosome</location>
    </subcellularLocation>
    <subcellularLocation>
        <location evidence="2">Cytoplasm</location>
        <location evidence="2">Cytoskeleton</location>
        <location evidence="2">Spindle pole</location>
    </subcellularLocation>
</comment>
<reference evidence="14" key="1">
    <citation type="submission" date="2019-04" db="EMBL/GenBank/DDBJ databases">
        <authorList>
            <consortium name="Science for Life Laboratories"/>
        </authorList>
    </citation>
    <scope>NUCLEOTIDE SEQUENCE</scope>
    <source>
        <strain evidence="14">MBLW1</strain>
    </source>
</reference>
<keyword evidence="11" id="KW-0175">Coiled coil</keyword>
<keyword evidence="9" id="KW-0963">Cytoplasm</keyword>
<dbReference type="SMART" id="SM00220">
    <property type="entry name" value="S_TKc"/>
    <property type="match status" value="1"/>
</dbReference>
<keyword evidence="5" id="KW-0808">Transferase</keyword>
<keyword evidence="4 14" id="KW-0723">Serine/threonine-protein kinase</keyword>
<evidence type="ECO:0000256" key="10">
    <source>
        <dbReference type="PROSITE-ProRule" id="PRU10141"/>
    </source>
</evidence>
<evidence type="ECO:0000256" key="8">
    <source>
        <dbReference type="ARBA" id="ARBA00022840"/>
    </source>
</evidence>
<evidence type="ECO:0000256" key="3">
    <source>
        <dbReference type="ARBA" id="ARBA00010886"/>
    </source>
</evidence>
<dbReference type="GO" id="GO:0005813">
    <property type="term" value="C:centrosome"/>
    <property type="evidence" value="ECO:0007669"/>
    <property type="project" value="UniProtKB-SubCell"/>
</dbReference>
<dbReference type="SUPFAM" id="SSF48452">
    <property type="entry name" value="TPR-like"/>
    <property type="match status" value="1"/>
</dbReference>
<keyword evidence="8 10" id="KW-0067">ATP-binding</keyword>
<evidence type="ECO:0000256" key="7">
    <source>
        <dbReference type="ARBA" id="ARBA00022777"/>
    </source>
</evidence>
<dbReference type="InterPro" id="IPR000719">
    <property type="entry name" value="Prot_kinase_dom"/>
</dbReference>
<dbReference type="SUPFAM" id="SSF56112">
    <property type="entry name" value="Protein kinase-like (PK-like)"/>
    <property type="match status" value="1"/>
</dbReference>
<feature type="domain" description="Protein kinase" evidence="13">
    <location>
        <begin position="78"/>
        <end position="471"/>
    </location>
</feature>
<feature type="binding site" evidence="10">
    <location>
        <position position="115"/>
    </location>
    <ligand>
        <name>ATP</name>
        <dbReference type="ChEBI" id="CHEBI:30616"/>
    </ligand>
</feature>
<dbReference type="InParanoid" id="A0A6C2YVQ4"/>
<keyword evidence="6 10" id="KW-0547">Nucleotide-binding</keyword>
<dbReference type="SMART" id="SM00028">
    <property type="entry name" value="TPR"/>
    <property type="match status" value="2"/>
</dbReference>
<dbReference type="GO" id="GO:0004674">
    <property type="term" value="F:protein serine/threonine kinase activity"/>
    <property type="evidence" value="ECO:0007669"/>
    <property type="project" value="UniProtKB-KW"/>
</dbReference>
<dbReference type="InterPro" id="IPR011990">
    <property type="entry name" value="TPR-like_helical_dom_sf"/>
</dbReference>
<organism evidence="14">
    <name type="scientific">Tuwongella immobilis</name>
    <dbReference type="NCBI Taxonomy" id="692036"/>
    <lineage>
        <taxon>Bacteria</taxon>
        <taxon>Pseudomonadati</taxon>
        <taxon>Planctomycetota</taxon>
        <taxon>Planctomycetia</taxon>
        <taxon>Gemmatales</taxon>
        <taxon>Gemmataceae</taxon>
        <taxon>Tuwongella</taxon>
    </lineage>
</organism>
<evidence type="ECO:0000256" key="11">
    <source>
        <dbReference type="SAM" id="Coils"/>
    </source>
</evidence>
<feature type="compositionally biased region" description="Polar residues" evidence="12">
    <location>
        <begin position="197"/>
        <end position="217"/>
    </location>
</feature>
<dbReference type="InterPro" id="IPR001245">
    <property type="entry name" value="Ser-Thr/Tyr_kinase_cat_dom"/>
</dbReference>
<evidence type="ECO:0000313" key="15">
    <source>
        <dbReference type="Proteomes" id="UP000464378"/>
    </source>
</evidence>
<evidence type="ECO:0000313" key="14">
    <source>
        <dbReference type="EMBL" id="VIP05524.1"/>
    </source>
</evidence>
<dbReference type="PANTHER" id="PTHR43289:SF6">
    <property type="entry name" value="SERINE_THREONINE-PROTEIN KINASE NEKL-3"/>
    <property type="match status" value="1"/>
</dbReference>
<sequence>MSNGSIAEPLCIRCQRVAVVPDFDMCHDCMIQEALVIPAYRSVGSPPDSPAAALAVAQPDSSSAPPQSADSQSRIPGYRLVRFLGEGAMGRVYFAYRLHEVGSTRTEVAEPVAVKVIRRERLARRPDAIANFAREATVMQALRHPHIIQVIDFDLEGEIPYLAMPWCEGGRLTDYLERVMDLARHPWFGQRTVASKPPQSDATQMPSESILRSQSPGLGTDFSRSTDADTDADADATPSSGLIRIGMHQHEPMFLELSEDDLPNPNLQANQAMTWLNESLLATDAGQRQVLRTFVGWIADIANGMNYVHAMRISHLDIKPDNLLVVNETVIQVTDFGIAFRSQSLDQAHNLERGTPPFIPPEQFHAYADANERGTPILHDIYSLGTTLYCCLTLSMPFIAMDDQGNPKLDDQGKILIDRDAKRANRFPTPRALCPKIPRDLEAICLRAMATDPASRYPSMAEFEQDLRHYLANRPVTARPASMVHRARLWRRRNPSLSIAIGLSLVALMTVSIAIVRAIRSEFAVLTAENRIREQENQILTAELKQASEENRRQFVQLAEDASHRGNWDEALRLTDRALQHADDPLPLQVGRIPALLALNRQFEAQDELRRLSETVQTPELQGLVQFYQADLVLWEPTRAKEGQRLLEQAIQNGLPPAELATAKGLLASKTRESIQCFRDALGHDPYCHRARTHLILSHLFVCDLEVTQQEIQRFRELYPHDGFADLADAWQALLSLKLDEIPPYLDAFLAKRPDVDPKPLREFFQTFGPVLKDAVQYWNSDGENPLVLFKIASRLKPLSSQSSGQFAALGYGSPIIQRLTRVIPIVSQSLANRIWGPSQAAVQKMREEYAQHPEALLLYTAAILQLDIAVTTSTAGKVPETKQALLELADLNQLGMLAPSLLQTKNFRWRFRMLNCVANGALLTLEPDSSPERERQLHDDLRLLILETREEVVFRDTFPIVLQAVGPARGRLFLLDWIEDNARDIRPLRLLARLEFKAGNLAEARKRTEQALALAPNDQEARELLQTIDAAPEMIPVAPRPLPDMK</sequence>
<dbReference type="AlphaFoldDB" id="A0A6C2YVQ4"/>
<evidence type="ECO:0000256" key="12">
    <source>
        <dbReference type="SAM" id="MobiDB-lite"/>
    </source>
</evidence>
<dbReference type="RefSeq" id="WP_162660588.1">
    <property type="nucleotide sequence ID" value="NZ_LR593887.1"/>
</dbReference>
<feature type="region of interest" description="Disordered" evidence="12">
    <location>
        <begin position="191"/>
        <end position="239"/>
    </location>
</feature>
<proteinExistence type="inferred from homology"/>
<dbReference type="InterPro" id="IPR017441">
    <property type="entry name" value="Protein_kinase_ATP_BS"/>
</dbReference>
<comment type="similarity">
    <text evidence="3">Belongs to the protein kinase superfamily. NEK Ser/Thr protein kinase family. NIMA subfamily.</text>
</comment>
<dbReference type="Gene3D" id="1.25.40.10">
    <property type="entry name" value="Tetratricopeptide repeat domain"/>
    <property type="match status" value="1"/>
</dbReference>
<dbReference type="EMBL" id="LR586016">
    <property type="protein sequence ID" value="VIP05524.1"/>
    <property type="molecule type" value="Genomic_DNA"/>
</dbReference>
<keyword evidence="9" id="KW-0206">Cytoskeleton</keyword>
<dbReference type="Proteomes" id="UP000464378">
    <property type="component" value="Chromosome"/>
</dbReference>
<keyword evidence="15" id="KW-1185">Reference proteome</keyword>
<dbReference type="CDD" id="cd14014">
    <property type="entry name" value="STKc_PknB_like"/>
    <property type="match status" value="1"/>
</dbReference>
<protein>
    <recommendedName>
        <fullName evidence="13">Protein kinase domain-containing protein</fullName>
    </recommendedName>
</protein>
<dbReference type="PANTHER" id="PTHR43289">
    <property type="entry name" value="MITOGEN-ACTIVATED PROTEIN KINASE KINASE KINASE 20-RELATED"/>
    <property type="match status" value="1"/>
</dbReference>
<dbReference type="KEGG" id="tim:GMBLW1_36690"/>
<evidence type="ECO:0000256" key="1">
    <source>
        <dbReference type="ARBA" id="ARBA00004300"/>
    </source>
</evidence>
<accession>A0A6C2YVQ4</accession>
<dbReference type="Gene3D" id="1.10.510.10">
    <property type="entry name" value="Transferase(Phosphotransferase) domain 1"/>
    <property type="match status" value="2"/>
</dbReference>
<keyword evidence="7 14" id="KW-0418">Kinase</keyword>
<dbReference type="GO" id="GO:0005524">
    <property type="term" value="F:ATP binding"/>
    <property type="evidence" value="ECO:0007669"/>
    <property type="project" value="UniProtKB-UniRule"/>
</dbReference>
<name>A0A6C2YVQ4_9BACT</name>
<evidence type="ECO:0000256" key="9">
    <source>
        <dbReference type="ARBA" id="ARBA00023212"/>
    </source>
</evidence>
<dbReference type="InterPro" id="IPR008271">
    <property type="entry name" value="Ser/Thr_kinase_AS"/>
</dbReference>
<dbReference type="EMBL" id="LR593887">
    <property type="protein sequence ID" value="VTS08404.1"/>
    <property type="molecule type" value="Genomic_DNA"/>
</dbReference>
<dbReference type="InterPro" id="IPR019734">
    <property type="entry name" value="TPR_rpt"/>
</dbReference>
<evidence type="ECO:0000256" key="5">
    <source>
        <dbReference type="ARBA" id="ARBA00022679"/>
    </source>
</evidence>
<evidence type="ECO:0000256" key="6">
    <source>
        <dbReference type="ARBA" id="ARBA00022741"/>
    </source>
</evidence>
<feature type="region of interest" description="Disordered" evidence="12">
    <location>
        <begin position="51"/>
        <end position="73"/>
    </location>
</feature>
<dbReference type="Pfam" id="PF07714">
    <property type="entry name" value="PK_Tyr_Ser-Thr"/>
    <property type="match status" value="1"/>
</dbReference>
<dbReference type="PROSITE" id="PS00107">
    <property type="entry name" value="PROTEIN_KINASE_ATP"/>
    <property type="match status" value="1"/>
</dbReference>
<feature type="coiled-coil region" evidence="11">
    <location>
        <begin position="525"/>
        <end position="552"/>
    </location>
</feature>
<dbReference type="PROSITE" id="PS00108">
    <property type="entry name" value="PROTEIN_KINASE_ST"/>
    <property type="match status" value="1"/>
</dbReference>
<dbReference type="PROSITE" id="PS50011">
    <property type="entry name" value="PROTEIN_KINASE_DOM"/>
    <property type="match status" value="1"/>
</dbReference>
<evidence type="ECO:0000259" key="13">
    <source>
        <dbReference type="PROSITE" id="PS50011"/>
    </source>
</evidence>
<gene>
    <name evidence="14" type="ORF">GMBLW1_36690</name>
</gene>
<feature type="compositionally biased region" description="Low complexity" evidence="12">
    <location>
        <begin position="57"/>
        <end position="73"/>
    </location>
</feature>
<evidence type="ECO:0000256" key="2">
    <source>
        <dbReference type="ARBA" id="ARBA00004647"/>
    </source>
</evidence>
<dbReference type="InterPro" id="IPR011009">
    <property type="entry name" value="Kinase-like_dom_sf"/>
</dbReference>